<dbReference type="InterPro" id="IPR002172">
    <property type="entry name" value="LDrepeatLR_classA_rpt"/>
</dbReference>
<evidence type="ECO:0000256" key="7">
    <source>
        <dbReference type="ARBA" id="ARBA00022729"/>
    </source>
</evidence>
<keyword evidence="8" id="KW-0677">Repeat</keyword>
<dbReference type="PROSITE" id="PS00010">
    <property type="entry name" value="ASX_HYDROXYL"/>
    <property type="match status" value="1"/>
</dbReference>
<dbReference type="Gene3D" id="2.120.10.30">
    <property type="entry name" value="TolB, C-terminal domain"/>
    <property type="match status" value="1"/>
</dbReference>
<dbReference type="EMBL" id="IACF01000520">
    <property type="protein sequence ID" value="LAB66287.1"/>
    <property type="molecule type" value="mRNA"/>
</dbReference>
<keyword evidence="6 17" id="KW-0812">Transmembrane</keyword>
<feature type="disulfide bond" evidence="14">
    <location>
        <begin position="132"/>
        <end position="147"/>
    </location>
</feature>
<dbReference type="GO" id="GO:0016324">
    <property type="term" value="C:apical plasma membrane"/>
    <property type="evidence" value="ECO:0007669"/>
    <property type="project" value="TreeGrafter"/>
</dbReference>
<dbReference type="SUPFAM" id="SSF57196">
    <property type="entry name" value="EGF/Laminin"/>
    <property type="match status" value="3"/>
</dbReference>
<dbReference type="Pfam" id="PF00058">
    <property type="entry name" value="Ldl_recept_b"/>
    <property type="match status" value="3"/>
</dbReference>
<keyword evidence="7 18" id="KW-0732">Signal</keyword>
<evidence type="ECO:0000256" key="14">
    <source>
        <dbReference type="PROSITE-ProRule" id="PRU00124"/>
    </source>
</evidence>
<evidence type="ECO:0000256" key="5">
    <source>
        <dbReference type="ARBA" id="ARBA00022583"/>
    </source>
</evidence>
<keyword evidence="13" id="KW-0325">Glycoprotein</keyword>
<evidence type="ECO:0000256" key="10">
    <source>
        <dbReference type="ARBA" id="ARBA00023136"/>
    </source>
</evidence>
<feature type="repeat" description="LDL-receptor class B" evidence="15">
    <location>
        <begin position="458"/>
        <end position="501"/>
    </location>
</feature>
<name>A0A2P2HWY1_9CRUS</name>
<feature type="repeat" description="LDL-receptor class B" evidence="15">
    <location>
        <begin position="590"/>
        <end position="634"/>
    </location>
</feature>
<evidence type="ECO:0000256" key="11">
    <source>
        <dbReference type="ARBA" id="ARBA00023157"/>
    </source>
</evidence>
<evidence type="ECO:0000256" key="12">
    <source>
        <dbReference type="ARBA" id="ARBA00023170"/>
    </source>
</evidence>
<feature type="signal peptide" evidence="18">
    <location>
        <begin position="1"/>
        <end position="24"/>
    </location>
</feature>
<keyword evidence="9 17" id="KW-1133">Transmembrane helix</keyword>
<sequence>MFAPRMKIALLLATTSSMFLFADGFRHTMCTKMEFECDHGKTCLPKRWLCDGENDCKDGTDEMLKNCGEKPDRDCSKTEFTCGNLKCLPEAWHCDGQDDCGDGSDELGCDRSCKDNEHTCGDGQCITDRWVCDGMSDCDDGSDEKNCAVTSSTTPGPADSGDAPYFFCAQGHRLPKSYKCDGDLDCIDGSDEKDCDPDTTPKEEDIFCQRGEFHCGASYCILQAWVCDGVADCHDAQDERNCPNKTCTELQFTCGSGECIPQHERCNGFPNCRDRSDEVSCEATKIDDAPLECNETTHFRCDSGACITRDKLCDLRDDCGNDQDESESLCGINECERNNGGCMHQCVDSREGYSCICNKGYRLIGKYSCEDINECEEIPGTCSQLCINTRGSFHCSCQQGYLRDPANYTRCKAAVGEAYLIFSHSYDIRSLRLRDYDMTSVVTDTRGATALDFHYARNQILWADHKEKTIFRADMSNTRRREIVVAEEEVSADGIAVDWIHSLIYYTDTRHFAVKLVSWDHKFTKTLVTENIGHPRAIAVSPMSGYVYWSDWGNEPKIERAGLDGSHREAIVKHPHVAWPNGITIDHSTDRLYWCDGRLNTISASKLDGSHVEVILFSTEVLRLPYSISVFEDRFYWTDWSRLALYSANKFNGGDVHNVSAGHMLESPKVVHVFHQYRQPKGINICESNPCSHICVRSIFGQRLCTCPDDYYLTNDNATCGQGTAPLLPVVTHEPIVSIDIHQNININSNNNEVSSNLPDVTAVIRTPVNRVVVETIMPVTAVEVIAAEVIAAEENIPHLGLILGIVLGILAGVALGFMLFVAYGRMKKPDIKRFRFHNPVYKKTTDDESDGRGFTIAQEQLFYNPTRDYGPPDPTLRLTEADDAPLTPEDSVGA</sequence>
<feature type="disulfide bond" evidence="14">
    <location>
        <begin position="180"/>
        <end position="195"/>
    </location>
</feature>
<dbReference type="FunFam" id="4.10.400.10:FF:000002">
    <property type="entry name" value="Low-density lipoprotein receptor-related protein 1"/>
    <property type="match status" value="1"/>
</dbReference>
<evidence type="ECO:0000256" key="6">
    <source>
        <dbReference type="ARBA" id="ARBA00022692"/>
    </source>
</evidence>
<comment type="similarity">
    <text evidence="2">Belongs to the LDLR family.</text>
</comment>
<keyword evidence="11 14" id="KW-1015">Disulfide bond</keyword>
<dbReference type="GO" id="GO:0005509">
    <property type="term" value="F:calcium ion binding"/>
    <property type="evidence" value="ECO:0007669"/>
    <property type="project" value="InterPro"/>
</dbReference>
<feature type="disulfide bond" evidence="14">
    <location>
        <begin position="113"/>
        <end position="125"/>
    </location>
</feature>
<dbReference type="SUPFAM" id="SSF63825">
    <property type="entry name" value="YWTD domain"/>
    <property type="match status" value="1"/>
</dbReference>
<evidence type="ECO:0000256" key="18">
    <source>
        <dbReference type="SAM" id="SignalP"/>
    </source>
</evidence>
<dbReference type="InterPro" id="IPR023415">
    <property type="entry name" value="LDLR_class-A_CS"/>
</dbReference>
<evidence type="ECO:0000256" key="17">
    <source>
        <dbReference type="SAM" id="Phobius"/>
    </source>
</evidence>
<evidence type="ECO:0000256" key="13">
    <source>
        <dbReference type="ARBA" id="ARBA00023180"/>
    </source>
</evidence>
<dbReference type="InterPro" id="IPR000152">
    <property type="entry name" value="EGF-type_Asp/Asn_hydroxyl_site"/>
</dbReference>
<reference evidence="20" key="1">
    <citation type="journal article" date="2018" name="Biosci. Biotechnol. Biochem.">
        <title>Polysaccharide hydrolase of the hadal zone amphipods Hirondellea gigas.</title>
        <authorList>
            <person name="Kobayashi H."/>
            <person name="Nagahama T."/>
            <person name="Arai W."/>
            <person name="Sasagawa Y."/>
            <person name="Umeda M."/>
            <person name="Hayashi T."/>
            <person name="Nikaido I."/>
            <person name="Watanabe H."/>
            <person name="Oguri K."/>
            <person name="Kitazato H."/>
            <person name="Fujioka K."/>
            <person name="Kido Y."/>
            <person name="Takami H."/>
        </authorList>
    </citation>
    <scope>NUCLEOTIDE SEQUENCE</scope>
    <source>
        <tissue evidence="20">Whole body</tissue>
    </source>
</reference>
<feature type="disulfide bond" evidence="14">
    <location>
        <begin position="75"/>
        <end position="87"/>
    </location>
</feature>
<dbReference type="CDD" id="cd00112">
    <property type="entry name" value="LDLa"/>
    <property type="match status" value="7"/>
</dbReference>
<comment type="subcellular location">
    <subcellularLocation>
        <location evidence="1">Cell membrane</location>
        <topology evidence="1">Single-pass type I membrane protein</topology>
    </subcellularLocation>
</comment>
<feature type="disulfide bond" evidence="14">
    <location>
        <begin position="120"/>
        <end position="138"/>
    </location>
</feature>
<evidence type="ECO:0000256" key="8">
    <source>
        <dbReference type="ARBA" id="ARBA00022737"/>
    </source>
</evidence>
<evidence type="ECO:0000259" key="19">
    <source>
        <dbReference type="PROSITE" id="PS01186"/>
    </source>
</evidence>
<feature type="disulfide bond" evidence="14">
    <location>
        <begin position="82"/>
        <end position="100"/>
    </location>
</feature>
<feature type="region of interest" description="Disordered" evidence="16">
    <location>
        <begin position="864"/>
        <end position="895"/>
    </location>
</feature>
<dbReference type="InterPro" id="IPR018097">
    <property type="entry name" value="EGF_Ca-bd_CS"/>
</dbReference>
<feature type="disulfide bond" evidence="14">
    <location>
        <begin position="247"/>
        <end position="259"/>
    </location>
</feature>
<keyword evidence="5" id="KW-0254">Endocytosis</keyword>
<dbReference type="GO" id="GO:0006898">
    <property type="term" value="P:receptor-mediated endocytosis"/>
    <property type="evidence" value="ECO:0007669"/>
    <property type="project" value="TreeGrafter"/>
</dbReference>
<feature type="transmembrane region" description="Helical" evidence="17">
    <location>
        <begin position="800"/>
        <end position="824"/>
    </location>
</feature>
<evidence type="ECO:0000256" key="16">
    <source>
        <dbReference type="SAM" id="MobiDB-lite"/>
    </source>
</evidence>
<comment type="caution">
    <text evidence="14">Lacks conserved residue(s) required for the propagation of feature annotation.</text>
</comment>
<dbReference type="InterPro" id="IPR000742">
    <property type="entry name" value="EGF"/>
</dbReference>
<dbReference type="Gene3D" id="2.10.25.10">
    <property type="entry name" value="Laminin"/>
    <property type="match status" value="2"/>
</dbReference>
<keyword evidence="12 20" id="KW-0675">Receptor</keyword>
<dbReference type="FunFam" id="4.10.400.10:FF:000065">
    <property type="entry name" value="Transmembrane protease serine 7"/>
    <property type="match status" value="1"/>
</dbReference>
<dbReference type="GO" id="GO:0043235">
    <property type="term" value="C:receptor complex"/>
    <property type="evidence" value="ECO:0007669"/>
    <property type="project" value="TreeGrafter"/>
</dbReference>
<evidence type="ECO:0000256" key="15">
    <source>
        <dbReference type="PROSITE-ProRule" id="PRU00461"/>
    </source>
</evidence>
<keyword evidence="20" id="KW-0449">Lipoprotein</keyword>
<feature type="repeat" description="LDL-receptor class B" evidence="15">
    <location>
        <begin position="545"/>
        <end position="589"/>
    </location>
</feature>
<feature type="disulfide bond" evidence="14">
    <location>
        <begin position="168"/>
        <end position="186"/>
    </location>
</feature>
<feature type="chain" id="PRO_5015114287" evidence="18">
    <location>
        <begin position="25"/>
        <end position="895"/>
    </location>
</feature>
<accession>A0A2P2HWY1</accession>
<keyword evidence="4" id="KW-0245">EGF-like domain</keyword>
<dbReference type="PANTHER" id="PTHR22722:SF14">
    <property type="entry name" value="MEGALIN, ISOFORM A"/>
    <property type="match status" value="1"/>
</dbReference>
<dbReference type="PROSITE" id="PS01187">
    <property type="entry name" value="EGF_CA"/>
    <property type="match status" value="1"/>
</dbReference>
<dbReference type="InterPro" id="IPR049883">
    <property type="entry name" value="NOTCH1_EGF-like"/>
</dbReference>
<dbReference type="SMART" id="SM00192">
    <property type="entry name" value="LDLa"/>
    <property type="match status" value="7"/>
</dbReference>
<evidence type="ECO:0000313" key="20">
    <source>
        <dbReference type="EMBL" id="LAB66287.1"/>
    </source>
</evidence>
<dbReference type="PRINTS" id="PR00261">
    <property type="entry name" value="LDLRECEPTOR"/>
</dbReference>
<keyword evidence="3" id="KW-1003">Cell membrane</keyword>
<dbReference type="AlphaFoldDB" id="A0A2P2HWY1"/>
<feature type="disulfide bond" evidence="14">
    <location>
        <begin position="227"/>
        <end position="242"/>
    </location>
</feature>
<dbReference type="InterPro" id="IPR036055">
    <property type="entry name" value="LDL_receptor-like_sf"/>
</dbReference>
<proteinExistence type="evidence at transcript level"/>
<dbReference type="PROSITE" id="PS01186">
    <property type="entry name" value="EGF_2"/>
    <property type="match status" value="1"/>
</dbReference>
<evidence type="ECO:0000256" key="1">
    <source>
        <dbReference type="ARBA" id="ARBA00004251"/>
    </source>
</evidence>
<dbReference type="SMART" id="SM00135">
    <property type="entry name" value="LY"/>
    <property type="match status" value="5"/>
</dbReference>
<evidence type="ECO:0000256" key="3">
    <source>
        <dbReference type="ARBA" id="ARBA00022475"/>
    </source>
</evidence>
<evidence type="ECO:0000256" key="4">
    <source>
        <dbReference type="ARBA" id="ARBA00022536"/>
    </source>
</evidence>
<dbReference type="Pfam" id="PF07645">
    <property type="entry name" value="EGF_CA"/>
    <property type="match status" value="1"/>
</dbReference>
<feature type="disulfide bond" evidence="14">
    <location>
        <begin position="94"/>
        <end position="109"/>
    </location>
</feature>
<feature type="disulfide bond" evidence="14">
    <location>
        <begin position="208"/>
        <end position="220"/>
    </location>
</feature>
<feature type="domain" description="EGF-like" evidence="19">
    <location>
        <begin position="355"/>
        <end position="369"/>
    </location>
</feature>
<dbReference type="InterPro" id="IPR001881">
    <property type="entry name" value="EGF-like_Ca-bd_dom"/>
</dbReference>
<dbReference type="Pfam" id="PF00057">
    <property type="entry name" value="Ldl_recept_a"/>
    <property type="match status" value="6"/>
</dbReference>
<dbReference type="InterPro" id="IPR051221">
    <property type="entry name" value="LDLR-related"/>
</dbReference>
<feature type="disulfide bond" evidence="14">
    <location>
        <begin position="254"/>
        <end position="272"/>
    </location>
</feature>
<keyword evidence="10 17" id="KW-0472">Membrane</keyword>
<dbReference type="FunFam" id="2.120.10.30:FF:000241">
    <property type="entry name" value="Low-density lipoprotein receptor-related protein 6"/>
    <property type="match status" value="1"/>
</dbReference>
<dbReference type="SUPFAM" id="SSF57424">
    <property type="entry name" value="LDL receptor-like module"/>
    <property type="match status" value="7"/>
</dbReference>
<dbReference type="SMART" id="SM00181">
    <property type="entry name" value="EGF"/>
    <property type="match status" value="4"/>
</dbReference>
<dbReference type="PANTHER" id="PTHR22722">
    <property type="entry name" value="LOW-DENSITY LIPOPROTEIN RECEPTOR-RELATED PROTEIN 2-RELATED"/>
    <property type="match status" value="1"/>
</dbReference>
<organism evidence="20">
    <name type="scientific">Hirondellea gigas</name>
    <dbReference type="NCBI Taxonomy" id="1518452"/>
    <lineage>
        <taxon>Eukaryota</taxon>
        <taxon>Metazoa</taxon>
        <taxon>Ecdysozoa</taxon>
        <taxon>Arthropoda</taxon>
        <taxon>Crustacea</taxon>
        <taxon>Multicrustacea</taxon>
        <taxon>Malacostraca</taxon>
        <taxon>Eumalacostraca</taxon>
        <taxon>Peracarida</taxon>
        <taxon>Amphipoda</taxon>
        <taxon>Amphilochidea</taxon>
        <taxon>Lysianassida</taxon>
        <taxon>Lysianassidira</taxon>
        <taxon>Lysianassoidea</taxon>
        <taxon>Lysianassidae</taxon>
        <taxon>Hirondellea</taxon>
    </lineage>
</organism>
<dbReference type="SMART" id="SM00179">
    <property type="entry name" value="EGF_CA"/>
    <property type="match status" value="2"/>
</dbReference>
<dbReference type="GO" id="GO:0042562">
    <property type="term" value="F:hormone binding"/>
    <property type="evidence" value="ECO:0007669"/>
    <property type="project" value="TreeGrafter"/>
</dbReference>
<feature type="disulfide bond" evidence="14">
    <location>
        <begin position="301"/>
        <end position="319"/>
    </location>
</feature>
<dbReference type="PROSITE" id="PS51120">
    <property type="entry name" value="LDLRB"/>
    <property type="match status" value="3"/>
</dbReference>
<dbReference type="Gene3D" id="4.10.400.10">
    <property type="entry name" value="Low-density Lipoprotein Receptor"/>
    <property type="match status" value="7"/>
</dbReference>
<evidence type="ECO:0000256" key="2">
    <source>
        <dbReference type="ARBA" id="ARBA00009939"/>
    </source>
</evidence>
<dbReference type="InterPro" id="IPR011042">
    <property type="entry name" value="6-blade_b-propeller_TolB-like"/>
</dbReference>
<evidence type="ECO:0000256" key="9">
    <source>
        <dbReference type="ARBA" id="ARBA00022989"/>
    </source>
</evidence>
<dbReference type="FunFam" id="4.10.400.10:FF:000034">
    <property type="entry name" value="Low-density lipoprotein receptor-related protein 2"/>
    <property type="match status" value="2"/>
</dbReference>
<dbReference type="InterPro" id="IPR000033">
    <property type="entry name" value="LDLR_classB_rpt"/>
</dbReference>
<feature type="disulfide bond" evidence="14">
    <location>
        <begin position="215"/>
        <end position="233"/>
    </location>
</feature>
<dbReference type="Pfam" id="PF00008">
    <property type="entry name" value="EGF"/>
    <property type="match status" value="1"/>
</dbReference>
<dbReference type="PROSITE" id="PS01209">
    <property type="entry name" value="LDLRA_1"/>
    <property type="match status" value="3"/>
</dbReference>
<dbReference type="PROSITE" id="PS50068">
    <property type="entry name" value="LDLRA_2"/>
    <property type="match status" value="7"/>
</dbReference>
<dbReference type="FunFam" id="2.10.25.10:FF:000009">
    <property type="entry name" value="Low-density lipoprotein receptor isoform 1"/>
    <property type="match status" value="1"/>
</dbReference>
<protein>
    <submittedName>
        <fullName evidence="20">Lipoprotein receptor 2A</fullName>
    </submittedName>
</protein>
<feature type="disulfide bond" evidence="14">
    <location>
        <begin position="266"/>
        <end position="281"/>
    </location>
</feature>